<reference evidence="2" key="1">
    <citation type="submission" date="2023-10" db="EMBL/GenBank/DDBJ databases">
        <title>Genome assembly of Pristionchus species.</title>
        <authorList>
            <person name="Yoshida K."/>
            <person name="Sommer R.J."/>
        </authorList>
    </citation>
    <scope>NUCLEOTIDE SEQUENCE</scope>
    <source>
        <strain evidence="2">RS5133</strain>
    </source>
</reference>
<name>A0AAV5UUF1_9BILA</name>
<gene>
    <name evidence="2" type="ORF">PFISCL1PPCAC_2207</name>
</gene>
<organism evidence="2 3">
    <name type="scientific">Pristionchus fissidentatus</name>
    <dbReference type="NCBI Taxonomy" id="1538716"/>
    <lineage>
        <taxon>Eukaryota</taxon>
        <taxon>Metazoa</taxon>
        <taxon>Ecdysozoa</taxon>
        <taxon>Nematoda</taxon>
        <taxon>Chromadorea</taxon>
        <taxon>Rhabditida</taxon>
        <taxon>Rhabditina</taxon>
        <taxon>Diplogasteromorpha</taxon>
        <taxon>Diplogasteroidea</taxon>
        <taxon>Neodiplogasteridae</taxon>
        <taxon>Pristionchus</taxon>
    </lineage>
</organism>
<accession>A0AAV5UUF1</accession>
<protein>
    <submittedName>
        <fullName evidence="2">Uncharacterized protein</fullName>
    </submittedName>
</protein>
<feature type="compositionally biased region" description="Basic and acidic residues" evidence="1">
    <location>
        <begin position="261"/>
        <end position="270"/>
    </location>
</feature>
<dbReference type="Proteomes" id="UP001432322">
    <property type="component" value="Unassembled WGS sequence"/>
</dbReference>
<proteinExistence type="predicted"/>
<feature type="non-terminal residue" evidence="2">
    <location>
        <position position="270"/>
    </location>
</feature>
<comment type="caution">
    <text evidence="2">The sequence shown here is derived from an EMBL/GenBank/DDBJ whole genome shotgun (WGS) entry which is preliminary data.</text>
</comment>
<evidence type="ECO:0000256" key="1">
    <source>
        <dbReference type="SAM" id="MobiDB-lite"/>
    </source>
</evidence>
<dbReference type="EMBL" id="BTSY01000001">
    <property type="protein sequence ID" value="GMT10910.1"/>
    <property type="molecule type" value="Genomic_DNA"/>
</dbReference>
<evidence type="ECO:0000313" key="2">
    <source>
        <dbReference type="EMBL" id="GMT10910.1"/>
    </source>
</evidence>
<feature type="region of interest" description="Disordered" evidence="1">
    <location>
        <begin position="227"/>
        <end position="270"/>
    </location>
</feature>
<feature type="compositionally biased region" description="Basic and acidic residues" evidence="1">
    <location>
        <begin position="180"/>
        <end position="197"/>
    </location>
</feature>
<dbReference type="AlphaFoldDB" id="A0AAV5UUF1"/>
<feature type="region of interest" description="Disordered" evidence="1">
    <location>
        <begin position="74"/>
        <end position="213"/>
    </location>
</feature>
<sequence>MARRELTTAELKAIRPKMGRKIITTMQAELMEKGTAQQESFLDDPSMIENSMAELPNYRRPTVAEMMARHNRNVEERRSEFASMGRTGKELFGPLPPIPFKAPVRIMDTSSESEPESDKENDSIVIVEEKEEDETTPIAPSQRSVGHRNATPLDAETVEKSLNASIPSTPPARPQPAQRSEFRRPDLPLREKKEMPPRHSTPKRATSHRNSLGEAFNNISMIANNSLLAPPPAARSTLSTTAGSAKSRKESIEEEEEDEQIVERGEEERK</sequence>
<evidence type="ECO:0000313" key="3">
    <source>
        <dbReference type="Proteomes" id="UP001432322"/>
    </source>
</evidence>
<keyword evidence="3" id="KW-1185">Reference proteome</keyword>